<evidence type="ECO:0000313" key="3">
    <source>
        <dbReference type="Proteomes" id="UP001432027"/>
    </source>
</evidence>
<keyword evidence="3" id="KW-1185">Reference proteome</keyword>
<feature type="region of interest" description="Disordered" evidence="1">
    <location>
        <begin position="63"/>
        <end position="105"/>
    </location>
</feature>
<organism evidence="2 3">
    <name type="scientific">Pristionchus entomophagus</name>
    <dbReference type="NCBI Taxonomy" id="358040"/>
    <lineage>
        <taxon>Eukaryota</taxon>
        <taxon>Metazoa</taxon>
        <taxon>Ecdysozoa</taxon>
        <taxon>Nematoda</taxon>
        <taxon>Chromadorea</taxon>
        <taxon>Rhabditida</taxon>
        <taxon>Rhabditina</taxon>
        <taxon>Diplogasteromorpha</taxon>
        <taxon>Diplogasteroidea</taxon>
        <taxon>Neodiplogasteridae</taxon>
        <taxon>Pristionchus</taxon>
    </lineage>
</organism>
<evidence type="ECO:0008006" key="4">
    <source>
        <dbReference type="Google" id="ProtNLM"/>
    </source>
</evidence>
<sequence length="177" mass="19510">MMITLIQSGKEKRGRLGDQRQPLRHHGGRLLALLLLSPGGRQPLRDHGGRRLLLHPQLPLVHGGRQQPLKDLGGKRQTGCGGRPLLNGPDGRPLQNSHGGRLRLLNDRGGKRRRLLYPGGSPPPNHPTDRDSSLVPLLPLVVFRFLVDLLVVSAGCSIHWSMEAPIQILTHLVYRTA</sequence>
<accession>A0AAV5UED2</accession>
<evidence type="ECO:0000256" key="1">
    <source>
        <dbReference type="SAM" id="MobiDB-lite"/>
    </source>
</evidence>
<name>A0AAV5UED2_9BILA</name>
<protein>
    <recommendedName>
        <fullName evidence="4">G protein-coupled receptor</fullName>
    </recommendedName>
</protein>
<feature type="compositionally biased region" description="Basic and acidic residues" evidence="1">
    <location>
        <begin position="9"/>
        <end position="18"/>
    </location>
</feature>
<comment type="caution">
    <text evidence="2">The sequence shown here is derived from an EMBL/GenBank/DDBJ whole genome shotgun (WGS) entry which is preliminary data.</text>
</comment>
<dbReference type="AlphaFoldDB" id="A0AAV5UED2"/>
<dbReference type="EMBL" id="BTSX01000006">
    <property type="protein sequence ID" value="GMT04515.1"/>
    <property type="molecule type" value="Genomic_DNA"/>
</dbReference>
<evidence type="ECO:0000313" key="2">
    <source>
        <dbReference type="EMBL" id="GMT04515.1"/>
    </source>
</evidence>
<feature type="region of interest" description="Disordered" evidence="1">
    <location>
        <begin position="1"/>
        <end position="22"/>
    </location>
</feature>
<proteinExistence type="predicted"/>
<dbReference type="Proteomes" id="UP001432027">
    <property type="component" value="Unassembled WGS sequence"/>
</dbReference>
<reference evidence="2" key="1">
    <citation type="submission" date="2023-10" db="EMBL/GenBank/DDBJ databases">
        <title>Genome assembly of Pristionchus species.</title>
        <authorList>
            <person name="Yoshida K."/>
            <person name="Sommer R.J."/>
        </authorList>
    </citation>
    <scope>NUCLEOTIDE SEQUENCE</scope>
    <source>
        <strain evidence="2">RS0144</strain>
    </source>
</reference>
<gene>
    <name evidence="2" type="ORF">PENTCL1PPCAC_26689</name>
</gene>